<evidence type="ECO:0000313" key="3">
    <source>
        <dbReference type="Proteomes" id="UP001151760"/>
    </source>
</evidence>
<feature type="compositionally biased region" description="Pro residues" evidence="1">
    <location>
        <begin position="537"/>
        <end position="550"/>
    </location>
</feature>
<dbReference type="EMBL" id="BQNB010012940">
    <property type="protein sequence ID" value="GJT09836.1"/>
    <property type="molecule type" value="Genomic_DNA"/>
</dbReference>
<comment type="caution">
    <text evidence="2">The sequence shown here is derived from an EMBL/GenBank/DDBJ whole genome shotgun (WGS) entry which is preliminary data.</text>
</comment>
<feature type="compositionally biased region" description="Low complexity" evidence="1">
    <location>
        <begin position="337"/>
        <end position="394"/>
    </location>
</feature>
<dbReference type="Gene3D" id="2.40.70.10">
    <property type="entry name" value="Acid Proteases"/>
    <property type="match status" value="1"/>
</dbReference>
<feature type="compositionally biased region" description="Polar residues" evidence="1">
    <location>
        <begin position="307"/>
        <end position="330"/>
    </location>
</feature>
<reference evidence="2" key="1">
    <citation type="journal article" date="2022" name="Int. J. Mol. Sci.">
        <title>Draft Genome of Tanacetum Coccineum: Genomic Comparison of Closely Related Tanacetum-Family Plants.</title>
        <authorList>
            <person name="Yamashiro T."/>
            <person name="Shiraishi A."/>
            <person name="Nakayama K."/>
            <person name="Satake H."/>
        </authorList>
    </citation>
    <scope>NUCLEOTIDE SEQUENCE</scope>
</reference>
<sequence length="875" mass="97745">MSTRSSARRLLSPIEDPEKLISRRDRSEPSLLFNLEEDDMARQAPPPGSIPDLRSMEELLQAPNDGLGDAIVVPPILANQFELKTGLLNLVTAIAFHGFENDNPHYHIRRFMKITQTVKLNNVSSDIVKLLLFLFSLEGAAQTLLEKEPPNSITTWNDLVYNETFAEAWDRFKDLLNKCPHHGFSPLPHIDTFYNSLNQSEQDSLNSTANGNFLTKNTQEALTIIENKSKVQTSRNKPQVASASGSSTQDAHITSLTKQVEALLSLHQPVNSVQNGCETCGGLHAYYECQAAGGYTQEDVYATTGTYNQGGNSYQPQGNRNLLSYRSNNYLRPPGFNNHNQNNQGNNQGNYQNNQNRNQNQSENRYNQGSQNQGYNQNRGQNYNQGNNYNQDQGYNQVQAQPNVQIIKEMMNRHMRTTEARMQQMQDYNNQKIQQLKTQNTNMSNMMGQMHKVLMERPQGMLPSNTVPNLQEDLKAITTLSGVTLAGPSIPPPPISSSKEVKQEPDMTTDQVLTKSTTRVPPLVVQPSLASTSSELPPAPVSSPEIPDPNPHQTPIPYLSSISFAEALAHMPKFAKMVKDLLSNKEKLLELANTPLNENCSAMLLKKLPKKLRDTGRFLIPCEFYGLESCMALADLGASIKSMPLSVWKTLFLPKITPIRMTLELATRTVSYPAGIADDVFVKVGKFTFPADFVVVDYDVDSRVLLILGTPFLRTAHALVYVHGEELTLRVGDEKLVFNVESTSKYPRKHGDESIHKIDILDMTCEDHFYEVVNVQKSINPMSGSPTPSFDLLSSLSPRLSLPSGIGDILFLEELLNKDPTPNLPPPLPMFEINETEKNKTSIDDPPDLELKDLPPHLEYAFLEGTSKLPVINER</sequence>
<dbReference type="GO" id="GO:0003964">
    <property type="term" value="F:RNA-directed DNA polymerase activity"/>
    <property type="evidence" value="ECO:0007669"/>
    <property type="project" value="UniProtKB-KW"/>
</dbReference>
<proteinExistence type="predicted"/>
<keyword evidence="2" id="KW-0548">Nucleotidyltransferase</keyword>
<feature type="region of interest" description="Disordered" evidence="1">
    <location>
        <begin position="230"/>
        <end position="252"/>
    </location>
</feature>
<keyword evidence="2" id="KW-0808">Transferase</keyword>
<evidence type="ECO:0000256" key="1">
    <source>
        <dbReference type="SAM" id="MobiDB-lite"/>
    </source>
</evidence>
<dbReference type="Proteomes" id="UP001151760">
    <property type="component" value="Unassembled WGS sequence"/>
</dbReference>
<organism evidence="2 3">
    <name type="scientific">Tanacetum coccineum</name>
    <dbReference type="NCBI Taxonomy" id="301880"/>
    <lineage>
        <taxon>Eukaryota</taxon>
        <taxon>Viridiplantae</taxon>
        <taxon>Streptophyta</taxon>
        <taxon>Embryophyta</taxon>
        <taxon>Tracheophyta</taxon>
        <taxon>Spermatophyta</taxon>
        <taxon>Magnoliopsida</taxon>
        <taxon>eudicotyledons</taxon>
        <taxon>Gunneridae</taxon>
        <taxon>Pentapetalae</taxon>
        <taxon>asterids</taxon>
        <taxon>campanulids</taxon>
        <taxon>Asterales</taxon>
        <taxon>Asteraceae</taxon>
        <taxon>Asteroideae</taxon>
        <taxon>Anthemideae</taxon>
        <taxon>Anthemidinae</taxon>
        <taxon>Tanacetum</taxon>
    </lineage>
</organism>
<feature type="region of interest" description="Disordered" evidence="1">
    <location>
        <begin position="527"/>
        <end position="550"/>
    </location>
</feature>
<dbReference type="InterPro" id="IPR021109">
    <property type="entry name" value="Peptidase_aspartic_dom_sf"/>
</dbReference>
<protein>
    <submittedName>
        <fullName evidence="2">Reverse transcriptase domain-containing protein</fullName>
    </submittedName>
</protein>
<gene>
    <name evidence="2" type="ORF">Tco_0856878</name>
</gene>
<feature type="region of interest" description="Disordered" evidence="1">
    <location>
        <begin position="307"/>
        <end position="394"/>
    </location>
</feature>
<feature type="region of interest" description="Disordered" evidence="1">
    <location>
        <begin position="1"/>
        <end position="25"/>
    </location>
</feature>
<dbReference type="CDD" id="cd00303">
    <property type="entry name" value="retropepsin_like"/>
    <property type="match status" value="1"/>
</dbReference>
<feature type="compositionally biased region" description="Basic and acidic residues" evidence="1">
    <location>
        <begin position="16"/>
        <end position="25"/>
    </location>
</feature>
<accession>A0ABQ5B5D6</accession>
<reference evidence="2" key="2">
    <citation type="submission" date="2022-01" db="EMBL/GenBank/DDBJ databases">
        <authorList>
            <person name="Yamashiro T."/>
            <person name="Shiraishi A."/>
            <person name="Satake H."/>
            <person name="Nakayama K."/>
        </authorList>
    </citation>
    <scope>NUCLEOTIDE SEQUENCE</scope>
</reference>
<feature type="region of interest" description="Disordered" evidence="1">
    <location>
        <begin position="485"/>
        <end position="505"/>
    </location>
</feature>
<keyword evidence="2" id="KW-0695">RNA-directed DNA polymerase</keyword>
<evidence type="ECO:0000313" key="2">
    <source>
        <dbReference type="EMBL" id="GJT09836.1"/>
    </source>
</evidence>
<keyword evidence="3" id="KW-1185">Reference proteome</keyword>
<dbReference type="PANTHER" id="PTHR33067">
    <property type="entry name" value="RNA-DIRECTED DNA POLYMERASE-RELATED"/>
    <property type="match status" value="1"/>
</dbReference>
<dbReference type="PANTHER" id="PTHR33067:SF35">
    <property type="entry name" value="ASPARTIC PEPTIDASE DDI1-TYPE DOMAIN-CONTAINING PROTEIN"/>
    <property type="match status" value="1"/>
</dbReference>
<name>A0ABQ5B5D6_9ASTR</name>